<feature type="region of interest" description="Disordered" evidence="1">
    <location>
        <begin position="62"/>
        <end position="103"/>
    </location>
</feature>
<organism evidence="2 3">
    <name type="scientific">Dreissena polymorpha</name>
    <name type="common">Zebra mussel</name>
    <name type="synonym">Mytilus polymorpha</name>
    <dbReference type="NCBI Taxonomy" id="45954"/>
    <lineage>
        <taxon>Eukaryota</taxon>
        <taxon>Metazoa</taxon>
        <taxon>Spiralia</taxon>
        <taxon>Lophotrochozoa</taxon>
        <taxon>Mollusca</taxon>
        <taxon>Bivalvia</taxon>
        <taxon>Autobranchia</taxon>
        <taxon>Heteroconchia</taxon>
        <taxon>Euheterodonta</taxon>
        <taxon>Imparidentia</taxon>
        <taxon>Neoheterodontei</taxon>
        <taxon>Myida</taxon>
        <taxon>Dreissenoidea</taxon>
        <taxon>Dreissenidae</taxon>
        <taxon>Dreissena</taxon>
    </lineage>
</organism>
<gene>
    <name evidence="2" type="ORF">DPMN_072159</name>
</gene>
<dbReference type="EMBL" id="JAIWYP010000014">
    <property type="protein sequence ID" value="KAH3712457.1"/>
    <property type="molecule type" value="Genomic_DNA"/>
</dbReference>
<keyword evidence="3" id="KW-1185">Reference proteome</keyword>
<proteinExistence type="predicted"/>
<name>A0A9D4BWQ5_DREPO</name>
<protein>
    <submittedName>
        <fullName evidence="2">Uncharacterized protein</fullName>
    </submittedName>
</protein>
<dbReference type="AlphaFoldDB" id="A0A9D4BWQ5"/>
<dbReference type="Proteomes" id="UP000828390">
    <property type="component" value="Unassembled WGS sequence"/>
</dbReference>
<reference evidence="2" key="1">
    <citation type="journal article" date="2019" name="bioRxiv">
        <title>The Genome of the Zebra Mussel, Dreissena polymorpha: A Resource for Invasive Species Research.</title>
        <authorList>
            <person name="McCartney M.A."/>
            <person name="Auch B."/>
            <person name="Kono T."/>
            <person name="Mallez S."/>
            <person name="Zhang Y."/>
            <person name="Obille A."/>
            <person name="Becker A."/>
            <person name="Abrahante J.E."/>
            <person name="Garbe J."/>
            <person name="Badalamenti J.P."/>
            <person name="Herman A."/>
            <person name="Mangelson H."/>
            <person name="Liachko I."/>
            <person name="Sullivan S."/>
            <person name="Sone E.D."/>
            <person name="Koren S."/>
            <person name="Silverstein K.A.T."/>
            <person name="Beckman K.B."/>
            <person name="Gohl D.M."/>
        </authorList>
    </citation>
    <scope>NUCLEOTIDE SEQUENCE</scope>
    <source>
        <strain evidence="2">Duluth1</strain>
        <tissue evidence="2">Whole animal</tissue>
    </source>
</reference>
<evidence type="ECO:0000256" key="1">
    <source>
        <dbReference type="SAM" id="MobiDB-lite"/>
    </source>
</evidence>
<accession>A0A9D4BWQ5</accession>
<reference evidence="2" key="2">
    <citation type="submission" date="2020-11" db="EMBL/GenBank/DDBJ databases">
        <authorList>
            <person name="McCartney M.A."/>
            <person name="Auch B."/>
            <person name="Kono T."/>
            <person name="Mallez S."/>
            <person name="Becker A."/>
            <person name="Gohl D.M."/>
            <person name="Silverstein K.A.T."/>
            <person name="Koren S."/>
            <person name="Bechman K.B."/>
            <person name="Herman A."/>
            <person name="Abrahante J.E."/>
            <person name="Garbe J."/>
        </authorList>
    </citation>
    <scope>NUCLEOTIDE SEQUENCE</scope>
    <source>
        <strain evidence="2">Duluth1</strain>
        <tissue evidence="2">Whole animal</tissue>
    </source>
</reference>
<feature type="compositionally biased region" description="Basic and acidic residues" evidence="1">
    <location>
        <begin position="83"/>
        <end position="93"/>
    </location>
</feature>
<comment type="caution">
    <text evidence="2">The sequence shown here is derived from an EMBL/GenBank/DDBJ whole genome shotgun (WGS) entry which is preliminary data.</text>
</comment>
<sequence length="118" mass="13716">MPMYVLCIRSVHSENRRLAVWMFAIIERLCDLEDQRNKLLKIADKHGWDTVRDYDEHPLADNDDDAAKLRSASARANRNRRFRPYDDSGRSKDYGASSIQPSSQFFRGPLARFGEARI</sequence>
<evidence type="ECO:0000313" key="2">
    <source>
        <dbReference type="EMBL" id="KAH3712457.1"/>
    </source>
</evidence>
<evidence type="ECO:0000313" key="3">
    <source>
        <dbReference type="Proteomes" id="UP000828390"/>
    </source>
</evidence>